<sequence length="458" mass="51183">MKQLMRNVVAIAVAGGCAALAQAAATPEQISQIGKTYTPWGAEQAGNADGSIPAYTGPIKPPASYDPKNPGIRPDPFANEKPLFSISGQNLTQYADKLTEGMQALLRKYPTFRMDIYPSHRTAAYPEYFQQNAIKNASACKTKNDELGLEGCYGGTPFPFPKTGNEVMWNRLLKFDQFAFETRAFTTSLVDTRGTRTVTGVSSMQIQYPIFDPQRTGPIGDKDIYEMLRVDFLDPARKNGEKIVVHDSIDMVDQGRRAWQYLPGQRRVKLAPDIAYDTPSPTSGGVTTTDELAIFYGALDRYNFKLHGKKEMYIPYNTYKIRDPNVCPDTLGEGTKNHLNPDCMRWELHRVWVVEATLKEGQRHIYPRRMIYLDEDLYSVGISDNFDRAGQIYRVNHSLPITFYEGTGHMTDEAVTHDLATGAYHRQQNATMGGGWVVTAPRPDNYFSPAAMTGGGIR</sequence>
<dbReference type="PROSITE" id="PS51257">
    <property type="entry name" value="PROKAR_LIPOPROTEIN"/>
    <property type="match status" value="1"/>
</dbReference>
<evidence type="ECO:0000313" key="3">
    <source>
        <dbReference type="Proteomes" id="UP000813068"/>
    </source>
</evidence>
<accession>A0ABS6MUM2</accession>
<proteinExistence type="predicted"/>
<gene>
    <name evidence="2" type="ORF">KRX52_06780</name>
</gene>
<keyword evidence="1" id="KW-0732">Signal</keyword>
<dbReference type="InterPro" id="IPR010752">
    <property type="entry name" value="DUF1329"/>
</dbReference>
<feature type="signal peptide" evidence="1">
    <location>
        <begin position="1"/>
        <end position="23"/>
    </location>
</feature>
<dbReference type="Proteomes" id="UP000813068">
    <property type="component" value="Unassembled WGS sequence"/>
</dbReference>
<evidence type="ECO:0000256" key="1">
    <source>
        <dbReference type="SAM" id="SignalP"/>
    </source>
</evidence>
<name>A0ABS6MUM2_9GAMM</name>
<organism evidence="2 3">
    <name type="scientific">Geopseudomonas aromaticivorans</name>
    <dbReference type="NCBI Taxonomy" id="2849492"/>
    <lineage>
        <taxon>Bacteria</taxon>
        <taxon>Pseudomonadati</taxon>
        <taxon>Pseudomonadota</taxon>
        <taxon>Gammaproteobacteria</taxon>
        <taxon>Pseudomonadales</taxon>
        <taxon>Pseudomonadaceae</taxon>
        <taxon>Geopseudomonas</taxon>
    </lineage>
</organism>
<protein>
    <submittedName>
        <fullName evidence="2">DUF1329 domain-containing protein</fullName>
    </submittedName>
</protein>
<dbReference type="EMBL" id="JAHRGL010000016">
    <property type="protein sequence ID" value="MBV2132508.1"/>
    <property type="molecule type" value="Genomic_DNA"/>
</dbReference>
<dbReference type="Pfam" id="PF07044">
    <property type="entry name" value="DUF1329"/>
    <property type="match status" value="1"/>
</dbReference>
<dbReference type="RefSeq" id="WP_217680864.1">
    <property type="nucleotide sequence ID" value="NZ_JAHRGL010000016.1"/>
</dbReference>
<comment type="caution">
    <text evidence="2">The sequence shown here is derived from an EMBL/GenBank/DDBJ whole genome shotgun (WGS) entry which is preliminary data.</text>
</comment>
<feature type="chain" id="PRO_5046660901" evidence="1">
    <location>
        <begin position="24"/>
        <end position="458"/>
    </location>
</feature>
<dbReference type="CDD" id="cd16329">
    <property type="entry name" value="LolA_like"/>
    <property type="match status" value="1"/>
</dbReference>
<keyword evidence="3" id="KW-1185">Reference proteome</keyword>
<reference evidence="2 3" key="1">
    <citation type="submission" date="2021-06" db="EMBL/GenBank/DDBJ databases">
        <title>Differences between aerobic and microaerobic xylene degrading microbial communities.</title>
        <authorList>
            <person name="Banerjee S."/>
            <person name="Tancsics A."/>
        </authorList>
    </citation>
    <scope>NUCLEOTIDE SEQUENCE [LARGE SCALE GENOMIC DNA]</scope>
    <source>
        <strain evidence="2 3">MAP12</strain>
    </source>
</reference>
<evidence type="ECO:0000313" key="2">
    <source>
        <dbReference type="EMBL" id="MBV2132508.1"/>
    </source>
</evidence>